<protein>
    <submittedName>
        <fullName evidence="1">Uncharacterized protein</fullName>
    </submittedName>
</protein>
<keyword evidence="2" id="KW-1185">Reference proteome</keyword>
<organism evidence="1 2">
    <name type="scientific">Acropora cervicornis</name>
    <name type="common">Staghorn coral</name>
    <dbReference type="NCBI Taxonomy" id="6130"/>
    <lineage>
        <taxon>Eukaryota</taxon>
        <taxon>Metazoa</taxon>
        <taxon>Cnidaria</taxon>
        <taxon>Anthozoa</taxon>
        <taxon>Hexacorallia</taxon>
        <taxon>Scleractinia</taxon>
        <taxon>Astrocoeniina</taxon>
        <taxon>Acroporidae</taxon>
        <taxon>Acropora</taxon>
    </lineage>
</organism>
<reference evidence="1" key="2">
    <citation type="journal article" date="2023" name="Science">
        <title>Genomic signatures of disease resistance in endangered staghorn corals.</title>
        <authorList>
            <person name="Vollmer S.V."/>
            <person name="Selwyn J.D."/>
            <person name="Despard B.A."/>
            <person name="Roesel C.L."/>
        </authorList>
    </citation>
    <scope>NUCLEOTIDE SEQUENCE</scope>
    <source>
        <strain evidence="1">K2</strain>
    </source>
</reference>
<reference evidence="1" key="1">
    <citation type="journal article" date="2023" name="G3 (Bethesda)">
        <title>Whole genome assembly and annotation of the endangered Caribbean coral Acropora cervicornis.</title>
        <authorList>
            <person name="Selwyn J.D."/>
            <person name="Vollmer S.V."/>
        </authorList>
    </citation>
    <scope>NUCLEOTIDE SEQUENCE</scope>
    <source>
        <strain evidence="1">K2</strain>
    </source>
</reference>
<comment type="caution">
    <text evidence="1">The sequence shown here is derived from an EMBL/GenBank/DDBJ whole genome shotgun (WGS) entry which is preliminary data.</text>
</comment>
<accession>A0AAD9QWN6</accession>
<dbReference type="EMBL" id="JARQWQ010000011">
    <property type="protein sequence ID" value="KAK2568903.1"/>
    <property type="molecule type" value="Genomic_DNA"/>
</dbReference>
<gene>
    <name evidence="1" type="ORF">P5673_006969</name>
</gene>
<proteinExistence type="predicted"/>
<feature type="non-terminal residue" evidence="1">
    <location>
        <position position="1"/>
    </location>
</feature>
<evidence type="ECO:0000313" key="1">
    <source>
        <dbReference type="EMBL" id="KAK2568903.1"/>
    </source>
</evidence>
<sequence>MSLLLDWTKGNGITRNTPKCKEFTIRKRGNRDLYIYLLRGYLAILGFTFQSDSKFSMHVNNKLILIANKSPNILGTLRKEGYNQLEKDPLFNTNTSYALSVYAASDYDLTSVQCFLDRFFKRKYTYKSRQDHKISGKVIKSTVHPLLPIITQVKPSSPQLRKGTFYKPKINIIHFKNSFIIHRLVSKYELPSVETDQGIVIVVGTEVPKKEKEIKKKEVMTREDLALLFFPFSKKKSVRV</sequence>
<dbReference type="AlphaFoldDB" id="A0AAD9QWN6"/>
<name>A0AAD9QWN6_ACRCE</name>
<evidence type="ECO:0000313" key="2">
    <source>
        <dbReference type="Proteomes" id="UP001249851"/>
    </source>
</evidence>
<dbReference type="Proteomes" id="UP001249851">
    <property type="component" value="Unassembled WGS sequence"/>
</dbReference>